<comment type="caution">
    <text evidence="1">The sequence shown here is derived from an EMBL/GenBank/DDBJ whole genome shotgun (WGS) entry which is preliminary data.</text>
</comment>
<reference evidence="1" key="1">
    <citation type="submission" date="2023-05" db="EMBL/GenBank/DDBJ databases">
        <authorList>
            <person name="Stuckert A."/>
        </authorList>
    </citation>
    <scope>NUCLEOTIDE SEQUENCE</scope>
</reference>
<name>A0ABN9EZI5_9NEOB</name>
<dbReference type="EMBL" id="CATNWA010016008">
    <property type="protein sequence ID" value="CAI9588937.1"/>
    <property type="molecule type" value="Genomic_DNA"/>
</dbReference>
<gene>
    <name evidence="1" type="ORF">SPARVUS_LOCUS10822088</name>
</gene>
<keyword evidence="2" id="KW-1185">Reference proteome</keyword>
<evidence type="ECO:0000313" key="2">
    <source>
        <dbReference type="Proteomes" id="UP001162483"/>
    </source>
</evidence>
<accession>A0ABN9EZI5</accession>
<proteinExistence type="predicted"/>
<dbReference type="Proteomes" id="UP001162483">
    <property type="component" value="Unassembled WGS sequence"/>
</dbReference>
<evidence type="ECO:0000313" key="1">
    <source>
        <dbReference type="EMBL" id="CAI9588937.1"/>
    </source>
</evidence>
<protein>
    <submittedName>
        <fullName evidence="1">Uncharacterized protein</fullName>
    </submittedName>
</protein>
<organism evidence="1 2">
    <name type="scientific">Staurois parvus</name>
    <dbReference type="NCBI Taxonomy" id="386267"/>
    <lineage>
        <taxon>Eukaryota</taxon>
        <taxon>Metazoa</taxon>
        <taxon>Chordata</taxon>
        <taxon>Craniata</taxon>
        <taxon>Vertebrata</taxon>
        <taxon>Euteleostomi</taxon>
        <taxon>Amphibia</taxon>
        <taxon>Batrachia</taxon>
        <taxon>Anura</taxon>
        <taxon>Neobatrachia</taxon>
        <taxon>Ranoidea</taxon>
        <taxon>Ranidae</taxon>
        <taxon>Staurois</taxon>
    </lineage>
</organism>
<sequence length="108" mass="12211">MSLNCLRFAIVQKALNSYKNKPNSPKKNFRFYIEALKMSVPAALSTKITSNKSTPSSFHRETPACIRTFSVQCVRHTDHNGSVNFEGFCSGIVSHLAREYRRQTELGL</sequence>